<dbReference type="InterPro" id="IPR050327">
    <property type="entry name" value="Proton-linked_MCT"/>
</dbReference>
<organism evidence="5 6">
    <name type="scientific">Mycena indigotica</name>
    <dbReference type="NCBI Taxonomy" id="2126181"/>
    <lineage>
        <taxon>Eukaryota</taxon>
        <taxon>Fungi</taxon>
        <taxon>Dikarya</taxon>
        <taxon>Basidiomycota</taxon>
        <taxon>Agaricomycotina</taxon>
        <taxon>Agaricomycetes</taxon>
        <taxon>Agaricomycetidae</taxon>
        <taxon>Agaricales</taxon>
        <taxon>Marasmiineae</taxon>
        <taxon>Mycenaceae</taxon>
        <taxon>Mycena</taxon>
    </lineage>
</organism>
<evidence type="ECO:0000313" key="5">
    <source>
        <dbReference type="EMBL" id="KAF7312629.1"/>
    </source>
</evidence>
<dbReference type="EMBL" id="JACAZF010000002">
    <property type="protein sequence ID" value="KAF7312629.1"/>
    <property type="molecule type" value="Genomic_DNA"/>
</dbReference>
<feature type="transmembrane region" description="Helical" evidence="4">
    <location>
        <begin position="360"/>
        <end position="380"/>
    </location>
</feature>
<protein>
    <submittedName>
        <fullName evidence="5">MFS monocarboxylate</fullName>
    </submittedName>
</protein>
<keyword evidence="4" id="KW-0472">Membrane</keyword>
<dbReference type="AlphaFoldDB" id="A0A8H6WBH6"/>
<reference evidence="5" key="1">
    <citation type="submission" date="2020-05" db="EMBL/GenBank/DDBJ databases">
        <title>Mycena genomes resolve the evolution of fungal bioluminescence.</title>
        <authorList>
            <person name="Tsai I.J."/>
        </authorList>
    </citation>
    <scope>NUCLEOTIDE SEQUENCE</scope>
    <source>
        <strain evidence="5">171206Taipei</strain>
    </source>
</reference>
<evidence type="ECO:0000256" key="1">
    <source>
        <dbReference type="ARBA" id="ARBA00004141"/>
    </source>
</evidence>
<proteinExistence type="inferred from homology"/>
<dbReference type="Proteomes" id="UP000636479">
    <property type="component" value="Unassembled WGS sequence"/>
</dbReference>
<name>A0A8H6WBH6_9AGAR</name>
<feature type="compositionally biased region" description="Basic and acidic residues" evidence="3">
    <location>
        <begin position="29"/>
        <end position="42"/>
    </location>
</feature>
<feature type="transmembrane region" description="Helical" evidence="4">
    <location>
        <begin position="156"/>
        <end position="178"/>
    </location>
</feature>
<comment type="similarity">
    <text evidence="2">Belongs to the major facilitator superfamily. Monocarboxylate porter (TC 2.A.1.13) family.</text>
</comment>
<feature type="transmembrane region" description="Helical" evidence="4">
    <location>
        <begin position="131"/>
        <end position="150"/>
    </location>
</feature>
<feature type="region of interest" description="Disordered" evidence="3">
    <location>
        <begin position="1"/>
        <end position="55"/>
    </location>
</feature>
<dbReference type="Pfam" id="PF07690">
    <property type="entry name" value="MFS_1"/>
    <property type="match status" value="1"/>
</dbReference>
<feature type="transmembrane region" description="Helical" evidence="4">
    <location>
        <begin position="401"/>
        <end position="421"/>
    </location>
</feature>
<dbReference type="InterPro" id="IPR036259">
    <property type="entry name" value="MFS_trans_sf"/>
</dbReference>
<comment type="caution">
    <text evidence="5">The sequence shown here is derived from an EMBL/GenBank/DDBJ whole genome shotgun (WGS) entry which is preliminary data.</text>
</comment>
<evidence type="ECO:0000256" key="3">
    <source>
        <dbReference type="SAM" id="MobiDB-lite"/>
    </source>
</evidence>
<dbReference type="PANTHER" id="PTHR11360:SF234">
    <property type="entry name" value="MFS-TYPE TRANSPORTER DBAD-RELATED"/>
    <property type="match status" value="1"/>
</dbReference>
<feature type="transmembrane region" description="Helical" evidence="4">
    <location>
        <begin position="61"/>
        <end position="79"/>
    </location>
</feature>
<feature type="transmembrane region" description="Helical" evidence="4">
    <location>
        <begin position="328"/>
        <end position="348"/>
    </location>
</feature>
<dbReference type="GeneID" id="59342158"/>
<feature type="transmembrane region" description="Helical" evidence="4">
    <location>
        <begin position="441"/>
        <end position="461"/>
    </location>
</feature>
<evidence type="ECO:0000256" key="4">
    <source>
        <dbReference type="SAM" id="Phobius"/>
    </source>
</evidence>
<dbReference type="OrthoDB" id="6509908at2759"/>
<keyword evidence="6" id="KW-1185">Reference proteome</keyword>
<gene>
    <name evidence="5" type="ORF">MIND_00277000</name>
</gene>
<dbReference type="GO" id="GO:0022857">
    <property type="term" value="F:transmembrane transporter activity"/>
    <property type="evidence" value="ECO:0007669"/>
    <property type="project" value="InterPro"/>
</dbReference>
<dbReference type="RefSeq" id="XP_037224737.1">
    <property type="nucleotide sequence ID" value="XM_037359642.1"/>
</dbReference>
<sequence length="470" mass="50001">MGSTQTYTHNLGHERKESAATIAVNVDTSSKEVGGEGPKPEAGEEVEEGGEKEFPDGGLRAWGTVFGAFMINFSCYGVVTSFGVFEQYYSTHQLSTSPLSAIAWIGSLQLALVLLMGCVSGPLFDAGYLKPMIAGAGTFYVFCLFMTSLATEFYQFVLAQGLGVGICMGLLYSPAMSTIGHHFAPHGRKIVAFGVFSTGASIGGALVPIAMRRLLESVGFAWAMRTLAFLVMFSILCGFLFCNTRLPPRNGSRVLDFTFGTVHTASLFLGRHSSAWVSMHQLAMALRMPLPRGVDQSTAFYSLSLLNALSIPGRLLPNLLAQRLAGPLNTLIACCILTGALDIVWPFVRAGPGGAGVLGFNAAFGLASGGYVSMLAPAITSLDDSHGSNTHQQLKKGQTTGVKLGMAFFVTSFCWLASAPVQGALIRRRPGGTDEYWPAGVFSGAMVLLGVAMIGVARWIVGRRMGRWDV</sequence>
<evidence type="ECO:0000313" key="6">
    <source>
        <dbReference type="Proteomes" id="UP000636479"/>
    </source>
</evidence>
<feature type="transmembrane region" description="Helical" evidence="4">
    <location>
        <begin position="99"/>
        <end position="119"/>
    </location>
</feature>
<dbReference type="PANTHER" id="PTHR11360">
    <property type="entry name" value="MONOCARBOXYLATE TRANSPORTER"/>
    <property type="match status" value="1"/>
</dbReference>
<feature type="transmembrane region" description="Helical" evidence="4">
    <location>
        <begin position="222"/>
        <end position="242"/>
    </location>
</feature>
<dbReference type="SUPFAM" id="SSF103473">
    <property type="entry name" value="MFS general substrate transporter"/>
    <property type="match status" value="1"/>
</dbReference>
<accession>A0A8H6WBH6</accession>
<evidence type="ECO:0000256" key="2">
    <source>
        <dbReference type="ARBA" id="ARBA00006727"/>
    </source>
</evidence>
<feature type="transmembrane region" description="Helical" evidence="4">
    <location>
        <begin position="190"/>
        <end position="210"/>
    </location>
</feature>
<comment type="subcellular location">
    <subcellularLocation>
        <location evidence="1">Membrane</location>
        <topology evidence="1">Multi-pass membrane protein</topology>
    </subcellularLocation>
</comment>
<keyword evidence="4" id="KW-0812">Transmembrane</keyword>
<dbReference type="Gene3D" id="1.20.1250.20">
    <property type="entry name" value="MFS general substrate transporter like domains"/>
    <property type="match status" value="1"/>
</dbReference>
<dbReference type="InterPro" id="IPR011701">
    <property type="entry name" value="MFS"/>
</dbReference>
<dbReference type="GO" id="GO:0016020">
    <property type="term" value="C:membrane"/>
    <property type="evidence" value="ECO:0007669"/>
    <property type="project" value="UniProtKB-SubCell"/>
</dbReference>
<keyword evidence="4" id="KW-1133">Transmembrane helix</keyword>